<sequence length="129" mass="14096">MLTFFDGSLFHTAGNQGVIGCLVSDDIQQECYLCWVAEGDLGHQRSLKSAAVLHRGVTVQEGLQAGEQELVTCSIHHAALLLGHSVEGESSWHCSTPFFSTARLLLLLLLLLLLPSLLCYHCLLTTWCS</sequence>
<comment type="caution">
    <text evidence="2">The sequence shown here is derived from an EMBL/GenBank/DDBJ whole genome shotgun (WGS) entry which is preliminary data.</text>
</comment>
<name>A0A4Z2G041_9TELE</name>
<dbReference type="AlphaFoldDB" id="A0A4Z2G041"/>
<dbReference type="Proteomes" id="UP000314294">
    <property type="component" value="Unassembled WGS sequence"/>
</dbReference>
<evidence type="ECO:0000313" key="3">
    <source>
        <dbReference type="Proteomes" id="UP000314294"/>
    </source>
</evidence>
<keyword evidence="1" id="KW-1133">Transmembrane helix</keyword>
<evidence type="ECO:0000256" key="1">
    <source>
        <dbReference type="SAM" id="Phobius"/>
    </source>
</evidence>
<proteinExistence type="predicted"/>
<feature type="transmembrane region" description="Helical" evidence="1">
    <location>
        <begin position="104"/>
        <end position="127"/>
    </location>
</feature>
<dbReference type="EMBL" id="SRLO01000799">
    <property type="protein sequence ID" value="TNN46253.1"/>
    <property type="molecule type" value="Genomic_DNA"/>
</dbReference>
<reference evidence="2 3" key="1">
    <citation type="submission" date="2019-03" db="EMBL/GenBank/DDBJ databases">
        <title>First draft genome of Liparis tanakae, snailfish: a comprehensive survey of snailfish specific genes.</title>
        <authorList>
            <person name="Kim W."/>
            <person name="Song I."/>
            <person name="Jeong J.-H."/>
            <person name="Kim D."/>
            <person name="Kim S."/>
            <person name="Ryu S."/>
            <person name="Song J.Y."/>
            <person name="Lee S.K."/>
        </authorList>
    </citation>
    <scope>NUCLEOTIDE SEQUENCE [LARGE SCALE GENOMIC DNA]</scope>
    <source>
        <tissue evidence="2">Muscle</tissue>
    </source>
</reference>
<keyword evidence="1" id="KW-0812">Transmembrane</keyword>
<organism evidence="2 3">
    <name type="scientific">Liparis tanakae</name>
    <name type="common">Tanaka's snailfish</name>
    <dbReference type="NCBI Taxonomy" id="230148"/>
    <lineage>
        <taxon>Eukaryota</taxon>
        <taxon>Metazoa</taxon>
        <taxon>Chordata</taxon>
        <taxon>Craniata</taxon>
        <taxon>Vertebrata</taxon>
        <taxon>Euteleostomi</taxon>
        <taxon>Actinopterygii</taxon>
        <taxon>Neopterygii</taxon>
        <taxon>Teleostei</taxon>
        <taxon>Neoteleostei</taxon>
        <taxon>Acanthomorphata</taxon>
        <taxon>Eupercaria</taxon>
        <taxon>Perciformes</taxon>
        <taxon>Cottioidei</taxon>
        <taxon>Cottales</taxon>
        <taxon>Liparidae</taxon>
        <taxon>Liparis</taxon>
    </lineage>
</organism>
<keyword evidence="3" id="KW-1185">Reference proteome</keyword>
<accession>A0A4Z2G041</accession>
<protein>
    <submittedName>
        <fullName evidence="2">Uncharacterized protein</fullName>
    </submittedName>
</protein>
<keyword evidence="1" id="KW-0472">Membrane</keyword>
<gene>
    <name evidence="2" type="ORF">EYF80_043533</name>
</gene>
<evidence type="ECO:0000313" key="2">
    <source>
        <dbReference type="EMBL" id="TNN46253.1"/>
    </source>
</evidence>